<sequence length="199" mass="22447">LVNLKQLQHDCVFCDGQHSSDMCFKARNLTSEDLQKTLREKGCCFLCLKKGHMAARCKVNVKCILCNRRHTMLLCPDRKGKKDPEKPEAQTVEKNLSSTTSPQVLLQTMRVKVNGEGKHDTVCLLIDTGSQRSYLTKRLALLMNYNPLSNQKLSHALFGGAQTEVRSHKNYKVRVESLVNNYACNFEALDIDAICTNSI</sequence>
<feature type="non-terminal residue" evidence="2">
    <location>
        <position position="199"/>
    </location>
</feature>
<dbReference type="EMBL" id="GECZ01022771">
    <property type="protein sequence ID" value="JAS46998.1"/>
    <property type="molecule type" value="Transcribed_RNA"/>
</dbReference>
<feature type="region of interest" description="Disordered" evidence="1">
    <location>
        <begin position="77"/>
        <end position="97"/>
    </location>
</feature>
<name>A0A1B6F9X2_9HEMI</name>
<dbReference type="InterPro" id="IPR021109">
    <property type="entry name" value="Peptidase_aspartic_dom_sf"/>
</dbReference>
<dbReference type="PANTHER" id="PTHR47331">
    <property type="entry name" value="PHD-TYPE DOMAIN-CONTAINING PROTEIN"/>
    <property type="match status" value="1"/>
</dbReference>
<reference evidence="2" key="1">
    <citation type="submission" date="2015-11" db="EMBL/GenBank/DDBJ databases">
        <title>De novo transcriptome assembly of four potential Pierce s Disease insect vectors from Arizona vineyards.</title>
        <authorList>
            <person name="Tassone E.E."/>
        </authorList>
    </citation>
    <scope>NUCLEOTIDE SEQUENCE</scope>
</reference>
<evidence type="ECO:0000313" key="2">
    <source>
        <dbReference type="EMBL" id="JAS46998.1"/>
    </source>
</evidence>
<feature type="compositionally biased region" description="Basic and acidic residues" evidence="1">
    <location>
        <begin position="77"/>
        <end position="88"/>
    </location>
</feature>
<dbReference type="AlphaFoldDB" id="A0A1B6F9X2"/>
<proteinExistence type="predicted"/>
<feature type="non-terminal residue" evidence="2">
    <location>
        <position position="1"/>
    </location>
</feature>
<dbReference type="PANTHER" id="PTHR47331:SF5">
    <property type="entry name" value="RIBONUCLEASE H"/>
    <property type="match status" value="1"/>
</dbReference>
<protein>
    <submittedName>
        <fullName evidence="2">Uncharacterized protein</fullName>
    </submittedName>
</protein>
<dbReference type="Gene3D" id="2.40.70.10">
    <property type="entry name" value="Acid Proteases"/>
    <property type="match status" value="1"/>
</dbReference>
<gene>
    <name evidence="2" type="ORF">g.46258</name>
</gene>
<organism evidence="2">
    <name type="scientific">Cuerna arida</name>
    <dbReference type="NCBI Taxonomy" id="1464854"/>
    <lineage>
        <taxon>Eukaryota</taxon>
        <taxon>Metazoa</taxon>
        <taxon>Ecdysozoa</taxon>
        <taxon>Arthropoda</taxon>
        <taxon>Hexapoda</taxon>
        <taxon>Insecta</taxon>
        <taxon>Pterygota</taxon>
        <taxon>Neoptera</taxon>
        <taxon>Paraneoptera</taxon>
        <taxon>Hemiptera</taxon>
        <taxon>Auchenorrhyncha</taxon>
        <taxon>Membracoidea</taxon>
        <taxon>Cicadellidae</taxon>
        <taxon>Cicadellinae</taxon>
        <taxon>Proconiini</taxon>
        <taxon>Cuerna</taxon>
    </lineage>
</organism>
<accession>A0A1B6F9X2</accession>
<evidence type="ECO:0000256" key="1">
    <source>
        <dbReference type="SAM" id="MobiDB-lite"/>
    </source>
</evidence>